<dbReference type="SUPFAM" id="SSF52540">
    <property type="entry name" value="P-loop containing nucleoside triphosphate hydrolases"/>
    <property type="match status" value="1"/>
</dbReference>
<accession>A0AAE1PI90</accession>
<dbReference type="PROSITE" id="PS50837">
    <property type="entry name" value="NACHT"/>
    <property type="match status" value="1"/>
</dbReference>
<evidence type="ECO:0000313" key="2">
    <source>
        <dbReference type="EMBL" id="KAK4307754.1"/>
    </source>
</evidence>
<name>A0AAE1PI90_9EUCA</name>
<dbReference type="Pfam" id="PF05729">
    <property type="entry name" value="NACHT"/>
    <property type="match status" value="1"/>
</dbReference>
<dbReference type="PANTHER" id="PTHR46844">
    <property type="entry name" value="SLR5058 PROTEIN"/>
    <property type="match status" value="1"/>
</dbReference>
<dbReference type="AlphaFoldDB" id="A0AAE1PI90"/>
<evidence type="ECO:0000313" key="3">
    <source>
        <dbReference type="Proteomes" id="UP001292094"/>
    </source>
</evidence>
<proteinExistence type="predicted"/>
<keyword evidence="3" id="KW-1185">Reference proteome</keyword>
<dbReference type="PANTHER" id="PTHR46844:SF1">
    <property type="entry name" value="SLR5058 PROTEIN"/>
    <property type="match status" value="1"/>
</dbReference>
<gene>
    <name evidence="2" type="ORF">Pmani_020492</name>
</gene>
<comment type="caution">
    <text evidence="2">The sequence shown here is derived from an EMBL/GenBank/DDBJ whole genome shotgun (WGS) entry which is preliminary data.</text>
</comment>
<protein>
    <recommendedName>
        <fullName evidence="1">NACHT domain-containing protein</fullName>
    </recommendedName>
</protein>
<reference evidence="2" key="1">
    <citation type="submission" date="2023-11" db="EMBL/GenBank/DDBJ databases">
        <title>Genome assemblies of two species of porcelain crab, Petrolisthes cinctipes and Petrolisthes manimaculis (Anomura: Porcellanidae).</title>
        <authorList>
            <person name="Angst P."/>
        </authorList>
    </citation>
    <scope>NUCLEOTIDE SEQUENCE</scope>
    <source>
        <strain evidence="2">PB745_02</strain>
        <tissue evidence="2">Gill</tissue>
    </source>
</reference>
<dbReference type="Gene3D" id="3.40.50.300">
    <property type="entry name" value="P-loop containing nucleotide triphosphate hydrolases"/>
    <property type="match status" value="1"/>
</dbReference>
<sequence>MSSDPSCRTGDITLLHKLFMLFALNVAKFNDPKWNNKGGTHLESLLTRIKDIRNKVAHEECTLTDTEFGNMGAKLRLALIDALKEAKERYNISEVELQRKTDEMIDGLFKVFNQVFGMEELLYYHQPTIMKELIKEAKVHIAETASVIIDPLHFLPDSGIKIKVPDIFSKIQVSQKDTRGANDKVKVPADIFSKMQVSQKDTTDTNDKVKVPDIFSKMQVSEKDTTDTNDKVKVPADIFSKMQVSQKDTTDTNDKVKVPDIFSKMQVSEKDTRGANDILSVINPSISKPQLLLLVGEAGSGKSTLLTMITYEWLEGGQGYIKGLDKYSLVLRVQCRDRHLNSLTDFLNNALPKVYCRYKDLMQPIMKGCSILFLIDGIDEENTQSRKLVEEILNVYRDAANITLLFTSRPEPITHFRTTIPTQYEVSEINLLGIDKKDRKTFIFNYINAFKHIKDKTVDFSKDKTVDFSKLQQTIETICIQDHFKIALNLVFLAWQCIHDPSSVTASESQTQLYFWAHKLNVQKLTERLLKKKPDLEDIGVMELTRRVEKCVEALYQSMLQALINNRVVFTQQELLQITSTCDTFNISSQEVLSVFFTMKTTRTPLGDEHQYSALHKAVQEYYGALHVVKQLKLKPETTTIKEEIISALGPRPFIVKDFQYIFLHLVGLLHHYISPVPIQLHEEVVQLLHKAGVDNWGKIVEAAECNTGVINVIIHQHISPDRGLCVENHVKGHAALLSYMKPTQVTLTFFLSYTPDLTPMIQALTHHNVTSVQLFNNYNSPQQTTQPPDLFQQALMAR</sequence>
<dbReference type="InterPro" id="IPR027417">
    <property type="entry name" value="P-loop_NTPase"/>
</dbReference>
<dbReference type="EMBL" id="JAWZYT010001970">
    <property type="protein sequence ID" value="KAK4307754.1"/>
    <property type="molecule type" value="Genomic_DNA"/>
</dbReference>
<dbReference type="InterPro" id="IPR007111">
    <property type="entry name" value="NACHT_NTPase"/>
</dbReference>
<dbReference type="Proteomes" id="UP001292094">
    <property type="component" value="Unassembled WGS sequence"/>
</dbReference>
<organism evidence="2 3">
    <name type="scientific">Petrolisthes manimaculis</name>
    <dbReference type="NCBI Taxonomy" id="1843537"/>
    <lineage>
        <taxon>Eukaryota</taxon>
        <taxon>Metazoa</taxon>
        <taxon>Ecdysozoa</taxon>
        <taxon>Arthropoda</taxon>
        <taxon>Crustacea</taxon>
        <taxon>Multicrustacea</taxon>
        <taxon>Malacostraca</taxon>
        <taxon>Eumalacostraca</taxon>
        <taxon>Eucarida</taxon>
        <taxon>Decapoda</taxon>
        <taxon>Pleocyemata</taxon>
        <taxon>Anomura</taxon>
        <taxon>Galatheoidea</taxon>
        <taxon>Porcellanidae</taxon>
        <taxon>Petrolisthes</taxon>
    </lineage>
</organism>
<evidence type="ECO:0000259" key="1">
    <source>
        <dbReference type="PROSITE" id="PS50837"/>
    </source>
</evidence>
<feature type="domain" description="NACHT" evidence="1">
    <location>
        <begin position="290"/>
        <end position="410"/>
    </location>
</feature>